<comment type="caution">
    <text evidence="1">The sequence shown here is derived from an EMBL/GenBank/DDBJ whole genome shotgun (WGS) entry which is preliminary data.</text>
</comment>
<reference evidence="1 2" key="1">
    <citation type="journal article" date="2016" name="Nat. Commun.">
        <title>Thousands of microbial genomes shed light on interconnected biogeochemical processes in an aquifer system.</title>
        <authorList>
            <person name="Anantharaman K."/>
            <person name="Brown C.T."/>
            <person name="Hug L.A."/>
            <person name="Sharon I."/>
            <person name="Castelle C.J."/>
            <person name="Probst A.J."/>
            <person name="Thomas B.C."/>
            <person name="Singh A."/>
            <person name="Wilkins M.J."/>
            <person name="Karaoz U."/>
            <person name="Brodie E.L."/>
            <person name="Williams K.H."/>
            <person name="Hubbard S.S."/>
            <person name="Banfield J.F."/>
        </authorList>
    </citation>
    <scope>NUCLEOTIDE SEQUENCE [LARGE SCALE GENOMIC DNA]</scope>
</reference>
<evidence type="ECO:0000313" key="2">
    <source>
        <dbReference type="Proteomes" id="UP000178656"/>
    </source>
</evidence>
<dbReference type="EMBL" id="MFGM01000014">
    <property type="protein sequence ID" value="OGF37813.1"/>
    <property type="molecule type" value="Genomic_DNA"/>
</dbReference>
<protein>
    <recommendedName>
        <fullName evidence="3">Peptidase C39-like domain-containing protein</fullName>
    </recommendedName>
</protein>
<name>A0A1F5TG32_9BACT</name>
<dbReference type="Proteomes" id="UP000178656">
    <property type="component" value="Unassembled WGS sequence"/>
</dbReference>
<sequence>MIVYKKKIWVSLIGTLLLLVALLFLNSRVKPQMDAAIIKESAFINYPAEYNYRQSVNDCGPFNVAAVIRALIGKNVDSAALAHKIGWRLANGYTLPWGLESQIRSHGINIAKPHFGVLSDDEKITLVRGYLSMGRPIVILGERDNYEHYVTILGFASDMDQYFIYDSIQAPSHENPELTTDDNDFLPGNKIMKSRELLDFWRGGGMYGFWEWYGLVAGL</sequence>
<organism evidence="1 2">
    <name type="scientific">Candidatus Falkowbacteria bacterium RIFOXYC2_FULL_48_21</name>
    <dbReference type="NCBI Taxonomy" id="1798005"/>
    <lineage>
        <taxon>Bacteria</taxon>
        <taxon>Candidatus Falkowiibacteriota</taxon>
    </lineage>
</organism>
<gene>
    <name evidence="1" type="ORF">A2482_03780</name>
</gene>
<evidence type="ECO:0008006" key="3">
    <source>
        <dbReference type="Google" id="ProtNLM"/>
    </source>
</evidence>
<proteinExistence type="predicted"/>
<evidence type="ECO:0000313" key="1">
    <source>
        <dbReference type="EMBL" id="OGF37813.1"/>
    </source>
</evidence>
<dbReference type="Gene3D" id="3.90.70.10">
    <property type="entry name" value="Cysteine proteinases"/>
    <property type="match status" value="1"/>
</dbReference>
<dbReference type="AlphaFoldDB" id="A0A1F5TG32"/>
<accession>A0A1F5TG32</accession>